<dbReference type="PROSITE" id="PS51898">
    <property type="entry name" value="TYR_RECOMBINASE"/>
    <property type="match status" value="1"/>
</dbReference>
<dbReference type="InterPro" id="IPR004107">
    <property type="entry name" value="Integrase_SAM-like_N"/>
</dbReference>
<evidence type="ECO:0000259" key="7">
    <source>
        <dbReference type="PROSITE" id="PS51900"/>
    </source>
</evidence>
<dbReference type="InterPro" id="IPR050090">
    <property type="entry name" value="Tyrosine_recombinase_XerCD"/>
</dbReference>
<gene>
    <name evidence="8" type="ORF">MTP08_05230</name>
</gene>
<dbReference type="PROSITE" id="PS51900">
    <property type="entry name" value="CB"/>
    <property type="match status" value="1"/>
</dbReference>
<dbReference type="Gene3D" id="1.10.150.130">
    <property type="match status" value="1"/>
</dbReference>
<proteinExistence type="inferred from homology"/>
<reference evidence="8 9" key="1">
    <citation type="submission" date="2022-03" db="EMBL/GenBank/DDBJ databases">
        <title>Chryseobacterium sp. isolated from the Andong Sikhe.</title>
        <authorList>
            <person name="Won M."/>
            <person name="Kim S.-J."/>
            <person name="Kwon S.-W."/>
        </authorList>
    </citation>
    <scope>NUCLEOTIDE SEQUENCE [LARGE SCALE GENOMIC DNA]</scope>
    <source>
        <strain evidence="8 9">ADR-1</strain>
    </source>
</reference>
<dbReference type="InterPro" id="IPR013762">
    <property type="entry name" value="Integrase-like_cat_sf"/>
</dbReference>
<dbReference type="Gene3D" id="1.10.443.10">
    <property type="entry name" value="Intergrase catalytic core"/>
    <property type="match status" value="1"/>
</dbReference>
<dbReference type="PANTHER" id="PTHR30349:SF64">
    <property type="entry name" value="PROPHAGE INTEGRASE INTD-RELATED"/>
    <property type="match status" value="1"/>
</dbReference>
<evidence type="ECO:0000256" key="3">
    <source>
        <dbReference type="ARBA" id="ARBA00023125"/>
    </source>
</evidence>
<organism evidence="8 9">
    <name type="scientific">Chryseobacterium oryzae</name>
    <dbReference type="NCBI Taxonomy" id="2929799"/>
    <lineage>
        <taxon>Bacteria</taxon>
        <taxon>Pseudomonadati</taxon>
        <taxon>Bacteroidota</taxon>
        <taxon>Flavobacteriia</taxon>
        <taxon>Flavobacteriales</taxon>
        <taxon>Weeksellaceae</taxon>
        <taxon>Chryseobacterium group</taxon>
        <taxon>Chryseobacterium</taxon>
    </lineage>
</organism>
<evidence type="ECO:0000313" key="9">
    <source>
        <dbReference type="Proteomes" id="UP000831068"/>
    </source>
</evidence>
<dbReference type="Pfam" id="PF13495">
    <property type="entry name" value="Phage_int_SAM_4"/>
    <property type="match status" value="1"/>
</dbReference>
<dbReference type="RefSeq" id="WP_243577351.1">
    <property type="nucleotide sequence ID" value="NZ_CP094529.1"/>
</dbReference>
<evidence type="ECO:0000256" key="4">
    <source>
        <dbReference type="ARBA" id="ARBA00023172"/>
    </source>
</evidence>
<dbReference type="InterPro" id="IPR044068">
    <property type="entry name" value="CB"/>
</dbReference>
<accession>A0ABY4BJ00</accession>
<keyword evidence="9" id="KW-1185">Reference proteome</keyword>
<evidence type="ECO:0000256" key="1">
    <source>
        <dbReference type="ARBA" id="ARBA00008857"/>
    </source>
</evidence>
<dbReference type="EMBL" id="CP094529">
    <property type="protein sequence ID" value="UOE39173.1"/>
    <property type="molecule type" value="Genomic_DNA"/>
</dbReference>
<dbReference type="PANTHER" id="PTHR30349">
    <property type="entry name" value="PHAGE INTEGRASE-RELATED"/>
    <property type="match status" value="1"/>
</dbReference>
<evidence type="ECO:0000256" key="2">
    <source>
        <dbReference type="ARBA" id="ARBA00022908"/>
    </source>
</evidence>
<evidence type="ECO:0000313" key="8">
    <source>
        <dbReference type="EMBL" id="UOE39173.1"/>
    </source>
</evidence>
<comment type="similarity">
    <text evidence="1">Belongs to the 'phage' integrase family.</text>
</comment>
<keyword evidence="4" id="KW-0233">DNA recombination</keyword>
<sequence>MEGSSTDFQSDFFQTKLGSHKDRKVIWVKFEKNFNLIRILKQTTKSFWSNSQKCWYVADNNFNRNLFGIEKQVIGKDVLMKIGTINLPELTRFQEHIILKGYSQNTLKTYTVEFAQLLYILKDFPVQSLSVEKIRSYLLYCHQTLELSENQIHSRMNALKFYFEKVLRREKMLLEIPRPKKKQILPKYLDQEDIKNILNVTENPKHRLVIKLCYGMGLRVSEIVNLKVEDISSSKKRVFIENSKGKKDRYVNLPDSVLDDLKVYHEEFKPQKYLFEGQYGGQYTVRSVQQIFKTAMKKAKINKTVGIHALRHSYATHLLEFGTDISLIQKLLGHNDIKTTLIYTHVAKSVKNVQSPLDKI</sequence>
<dbReference type="InterPro" id="IPR002104">
    <property type="entry name" value="Integrase_catalytic"/>
</dbReference>
<feature type="domain" description="Tyr recombinase" evidence="6">
    <location>
        <begin position="184"/>
        <end position="358"/>
    </location>
</feature>
<dbReference type="InterPro" id="IPR011010">
    <property type="entry name" value="DNA_brk_join_enz"/>
</dbReference>
<dbReference type="SUPFAM" id="SSF56349">
    <property type="entry name" value="DNA breaking-rejoining enzymes"/>
    <property type="match status" value="1"/>
</dbReference>
<protein>
    <submittedName>
        <fullName evidence="8">Site-specific integrase</fullName>
    </submittedName>
</protein>
<dbReference type="Proteomes" id="UP000831068">
    <property type="component" value="Chromosome"/>
</dbReference>
<name>A0ABY4BJ00_9FLAO</name>
<evidence type="ECO:0000259" key="6">
    <source>
        <dbReference type="PROSITE" id="PS51898"/>
    </source>
</evidence>
<feature type="domain" description="Core-binding (CB)" evidence="7">
    <location>
        <begin position="88"/>
        <end position="167"/>
    </location>
</feature>
<keyword evidence="3 5" id="KW-0238">DNA-binding</keyword>
<evidence type="ECO:0000256" key="5">
    <source>
        <dbReference type="PROSITE-ProRule" id="PRU01248"/>
    </source>
</evidence>
<keyword evidence="2" id="KW-0229">DNA integration</keyword>
<dbReference type="Pfam" id="PF00589">
    <property type="entry name" value="Phage_integrase"/>
    <property type="match status" value="1"/>
</dbReference>
<dbReference type="InterPro" id="IPR010998">
    <property type="entry name" value="Integrase_recombinase_N"/>
</dbReference>